<accession>A0A166AST1</accession>
<name>A0A166AST1_9HYPH</name>
<dbReference type="EMBL" id="LMCB01000004">
    <property type="protein sequence ID" value="KZL21506.1"/>
    <property type="molecule type" value="Genomic_DNA"/>
</dbReference>
<dbReference type="Pfam" id="PF12900">
    <property type="entry name" value="Pyridox_ox_2"/>
    <property type="match status" value="1"/>
</dbReference>
<dbReference type="SUPFAM" id="SSF50475">
    <property type="entry name" value="FMN-binding split barrel"/>
    <property type="match status" value="1"/>
</dbReference>
<reference evidence="2 3" key="1">
    <citation type="journal article" date="2016" name="Front. Microbiol.">
        <title>Comparative Genomic Analysis Reveals a Diverse Repertoire of Genes Involved in Prokaryote-Eukaryote Interactions within the Pseudovibrio Genus.</title>
        <authorList>
            <person name="Romano S."/>
            <person name="Fernandez-Guerra A."/>
            <person name="Reen F.J."/>
            <person name="Glockner F.O."/>
            <person name="Crowley S.P."/>
            <person name="O'Sullivan O."/>
            <person name="Cotter P.D."/>
            <person name="Adams C."/>
            <person name="Dobson A.D."/>
            <person name="O'Gara F."/>
        </authorList>
    </citation>
    <scope>NUCLEOTIDE SEQUENCE [LARGE SCALE GENOMIC DNA]</scope>
    <source>
        <strain evidence="2 3">Ad2</strain>
    </source>
</reference>
<protein>
    <submittedName>
        <fullName evidence="2">Pyridoxamine 5'-phosphate oxidase</fullName>
    </submittedName>
</protein>
<dbReference type="PATRIC" id="fig|989403.3.peg.847"/>
<dbReference type="RefSeq" id="WP_068002473.1">
    <property type="nucleotide sequence ID" value="NZ_FOFM01000006.1"/>
</dbReference>
<dbReference type="InterPro" id="IPR024747">
    <property type="entry name" value="Pyridox_Oxase-rel"/>
</dbReference>
<dbReference type="Gene3D" id="2.30.110.10">
    <property type="entry name" value="Electron Transport, Fmn-binding Protein, Chain A"/>
    <property type="match status" value="1"/>
</dbReference>
<keyword evidence="3" id="KW-1185">Reference proteome</keyword>
<evidence type="ECO:0000256" key="1">
    <source>
        <dbReference type="SAM" id="MobiDB-lite"/>
    </source>
</evidence>
<dbReference type="PANTHER" id="PTHR34071">
    <property type="entry name" value="5-NITROIMIDAZOLE ANTIBIOTICS RESISTANCE PROTEIN, NIMA-FAMILY-RELATED PROTEIN-RELATED"/>
    <property type="match status" value="1"/>
</dbReference>
<dbReference type="PANTHER" id="PTHR34071:SF2">
    <property type="entry name" value="FLAVIN-NUCLEOTIDE-BINDING PROTEIN"/>
    <property type="match status" value="1"/>
</dbReference>
<dbReference type="AlphaFoldDB" id="A0A166AST1"/>
<comment type="caution">
    <text evidence="2">The sequence shown here is derived from an EMBL/GenBank/DDBJ whole genome shotgun (WGS) entry which is preliminary data.</text>
</comment>
<dbReference type="InterPro" id="IPR012349">
    <property type="entry name" value="Split_barrel_FMN-bd"/>
</dbReference>
<evidence type="ECO:0000313" key="3">
    <source>
        <dbReference type="Proteomes" id="UP000076577"/>
    </source>
</evidence>
<proteinExistence type="predicted"/>
<sequence length="237" mass="26103">MTDEMTDDIAPTTHTCSNKPPKYARVRNSLRAEYDWDTILPILNSSLVAHVGFIDEDRPIVIPMAFAVIDRTIYIHGAKAARIVKKLSKDSKVCLTFTHIDGIVAARSAFHHSVNYRTAVIHGFARLVNDKQEAWDALKAVTEHLLPGRWEEARPMTEKEQAATGVIAVEIEHASAKIRQGAPIDDAPDYALPYWAGVIPVTTSLGQPIDDGKLLEGVKQPASPVRAARKFAQFSGN</sequence>
<dbReference type="OrthoDB" id="116031at2"/>
<gene>
    <name evidence="2" type="ORF">PsAD2_00803</name>
</gene>
<evidence type="ECO:0000313" key="2">
    <source>
        <dbReference type="EMBL" id="KZL21506.1"/>
    </source>
</evidence>
<feature type="region of interest" description="Disordered" evidence="1">
    <location>
        <begin position="1"/>
        <end position="20"/>
    </location>
</feature>
<organism evidence="2 3">
    <name type="scientific">Pseudovibrio axinellae</name>
    <dbReference type="NCBI Taxonomy" id="989403"/>
    <lineage>
        <taxon>Bacteria</taxon>
        <taxon>Pseudomonadati</taxon>
        <taxon>Pseudomonadota</taxon>
        <taxon>Alphaproteobacteria</taxon>
        <taxon>Hyphomicrobiales</taxon>
        <taxon>Stappiaceae</taxon>
        <taxon>Pseudovibrio</taxon>
    </lineage>
</organism>
<dbReference type="STRING" id="989403.SAMN05421798_10674"/>
<dbReference type="Proteomes" id="UP000076577">
    <property type="component" value="Unassembled WGS sequence"/>
</dbReference>